<dbReference type="GO" id="GO:0005730">
    <property type="term" value="C:nucleolus"/>
    <property type="evidence" value="ECO:0007669"/>
    <property type="project" value="TreeGrafter"/>
</dbReference>
<evidence type="ECO:0000259" key="1">
    <source>
        <dbReference type="Pfam" id="PF08168"/>
    </source>
</evidence>
<feature type="domain" description="Nucleolar protein 11 N-terminal" evidence="1">
    <location>
        <begin position="1"/>
        <end position="240"/>
    </location>
</feature>
<evidence type="ECO:0000313" key="2">
    <source>
        <dbReference type="EMBL" id="CAB3981160.1"/>
    </source>
</evidence>
<dbReference type="GO" id="GO:0003723">
    <property type="term" value="F:RNA binding"/>
    <property type="evidence" value="ECO:0007669"/>
    <property type="project" value="TreeGrafter"/>
</dbReference>
<dbReference type="InterPro" id="IPR012584">
    <property type="entry name" value="NOL11_N"/>
</dbReference>
<dbReference type="GO" id="GO:0030490">
    <property type="term" value="P:maturation of SSU-rRNA"/>
    <property type="evidence" value="ECO:0007669"/>
    <property type="project" value="InterPro"/>
</dbReference>
<protein>
    <recommendedName>
        <fullName evidence="1">Nucleolar protein 11 N-terminal domain-containing protein</fullName>
    </recommendedName>
</protein>
<gene>
    <name evidence="2" type="ORF">PACLA_8A044122</name>
</gene>
<name>A0A6S7G646_PARCT</name>
<evidence type="ECO:0000313" key="3">
    <source>
        <dbReference type="Proteomes" id="UP001152795"/>
    </source>
</evidence>
<sequence>MATFGESFELCKISNGAELIGAEKHSEDDYFILTFKNKEVLVYNIADRKIVHSWSIEPKEKLTCPVVHHDGLFYGIKDETWLLLWEDTVPELWQSSMLKLSRPAQRIHVCTSRRFQHEPVLIFNDNEAIPFTRVGEEKKRKSSKTKERLLWCGTHMATDNNVWFSKVLISQDHTKVSLVMHLFKESKQHVFSIETPEESKILCWSLVDEDEESAFFISLWSNGGVYKTEIPAVNKMESEHELCCEYMFSVCDGPLPISEASFNSTTF</sequence>
<dbReference type="InterPro" id="IPR042859">
    <property type="entry name" value="NOL11"/>
</dbReference>
<dbReference type="Proteomes" id="UP001152795">
    <property type="component" value="Unassembled WGS sequence"/>
</dbReference>
<proteinExistence type="predicted"/>
<dbReference type="OrthoDB" id="5988546at2759"/>
<reference evidence="2" key="1">
    <citation type="submission" date="2020-04" db="EMBL/GenBank/DDBJ databases">
        <authorList>
            <person name="Alioto T."/>
            <person name="Alioto T."/>
            <person name="Gomez Garrido J."/>
        </authorList>
    </citation>
    <scope>NUCLEOTIDE SEQUENCE</scope>
    <source>
        <strain evidence="2">A484AB</strain>
    </source>
</reference>
<accession>A0A6S7G646</accession>
<organism evidence="2 3">
    <name type="scientific">Paramuricea clavata</name>
    <name type="common">Red gorgonian</name>
    <name type="synonym">Violescent sea-whip</name>
    <dbReference type="NCBI Taxonomy" id="317549"/>
    <lineage>
        <taxon>Eukaryota</taxon>
        <taxon>Metazoa</taxon>
        <taxon>Cnidaria</taxon>
        <taxon>Anthozoa</taxon>
        <taxon>Octocorallia</taxon>
        <taxon>Malacalcyonacea</taxon>
        <taxon>Plexauridae</taxon>
        <taxon>Paramuricea</taxon>
    </lineage>
</organism>
<dbReference type="PANTHER" id="PTHR15633">
    <property type="entry name" value="NUCLEOLAR PROTEIN 11"/>
    <property type="match status" value="1"/>
</dbReference>
<keyword evidence="3" id="KW-1185">Reference proteome</keyword>
<dbReference type="EMBL" id="CACRXK020000358">
    <property type="protein sequence ID" value="CAB3981160.1"/>
    <property type="molecule type" value="Genomic_DNA"/>
</dbReference>
<dbReference type="AlphaFoldDB" id="A0A6S7G646"/>
<comment type="caution">
    <text evidence="2">The sequence shown here is derived from an EMBL/GenBank/DDBJ whole genome shotgun (WGS) entry which is preliminary data.</text>
</comment>
<dbReference type="Pfam" id="PF08168">
    <property type="entry name" value="NOL11_N"/>
    <property type="match status" value="1"/>
</dbReference>
<dbReference type="PANTHER" id="PTHR15633:SF2">
    <property type="entry name" value="NUCLEOLAR PROTEIN 11"/>
    <property type="match status" value="1"/>
</dbReference>